<reference evidence="3" key="1">
    <citation type="submission" date="2017-04" db="EMBL/GenBank/DDBJ databases">
        <title>Function of individual gut microbiota members based on whole genome sequencing of pure cultures obtained from chicken caecum.</title>
        <authorList>
            <person name="Medvecky M."/>
            <person name="Cejkova D."/>
            <person name="Polansky O."/>
            <person name="Karasova D."/>
            <person name="Kubasova T."/>
            <person name="Cizek A."/>
            <person name="Rychlik I."/>
        </authorList>
    </citation>
    <scope>NUCLEOTIDE SEQUENCE [LARGE SCALE GENOMIC DNA]</scope>
    <source>
        <strain evidence="3">An175</strain>
    </source>
</reference>
<accession>A0A1Y4MM50</accession>
<evidence type="ECO:0000313" key="3">
    <source>
        <dbReference type="Proteomes" id="UP000196386"/>
    </source>
</evidence>
<dbReference type="Proteomes" id="UP000196386">
    <property type="component" value="Unassembled WGS sequence"/>
</dbReference>
<proteinExistence type="predicted"/>
<feature type="signal peptide" evidence="1">
    <location>
        <begin position="1"/>
        <end position="21"/>
    </location>
</feature>
<feature type="chain" id="PRO_5038543931" evidence="1">
    <location>
        <begin position="22"/>
        <end position="313"/>
    </location>
</feature>
<dbReference type="RefSeq" id="WP_087302797.1">
    <property type="nucleotide sequence ID" value="NZ_NFKP01000027.1"/>
</dbReference>
<comment type="caution">
    <text evidence="2">The sequence shown here is derived from an EMBL/GenBank/DDBJ whole genome shotgun (WGS) entry which is preliminary data.</text>
</comment>
<dbReference type="EMBL" id="NFKP01000027">
    <property type="protein sequence ID" value="OUP67719.1"/>
    <property type="molecule type" value="Genomic_DNA"/>
</dbReference>
<evidence type="ECO:0000256" key="1">
    <source>
        <dbReference type="SAM" id="SignalP"/>
    </source>
</evidence>
<name>A0A1Y4MM50_9FIRM</name>
<evidence type="ECO:0000313" key="2">
    <source>
        <dbReference type="EMBL" id="OUP67719.1"/>
    </source>
</evidence>
<dbReference type="AlphaFoldDB" id="A0A1Y4MM50"/>
<gene>
    <name evidence="2" type="ORF">B5F11_16645</name>
</gene>
<keyword evidence="1" id="KW-0732">Signal</keyword>
<organism evidence="2 3">
    <name type="scientific">Anaerotruncus colihominis</name>
    <dbReference type="NCBI Taxonomy" id="169435"/>
    <lineage>
        <taxon>Bacteria</taxon>
        <taxon>Bacillati</taxon>
        <taxon>Bacillota</taxon>
        <taxon>Clostridia</taxon>
        <taxon>Eubacteriales</taxon>
        <taxon>Oscillospiraceae</taxon>
        <taxon>Anaerotruncus</taxon>
    </lineage>
</organism>
<sequence>MKRLLCSFLAAALALSLSVLAAADTFPWFEQEDGNTYLRTFMVKDAQKEQLEFWKEWKESGRNVMFMGAGQMFTCVIVPEDATYKLSYELRPESGVKWLKFTANKPMKYLYFSSDPQDESRIVPYEFGTIAPNTPVPAVRYIVCETLFPEDYRFEDFGWNYFIEYEGVLYIVDDLGEEGGGGADFLSWLKRLWGWLSSFWDKLVEVLLSLFVPGEGYFDDWFRELREAFTAKLGGLDEVFSELQAIFRDPSGAGDLVIAMPAGMIYEGSPGAEVSLIEFMQPILKFVRPVLTGLVAILTVIGCYKRVIALVNV</sequence>
<protein>
    <submittedName>
        <fullName evidence="2">Uncharacterized protein</fullName>
    </submittedName>
</protein>